<dbReference type="Proteomes" id="UP001281147">
    <property type="component" value="Unassembled WGS sequence"/>
</dbReference>
<organism evidence="1 2">
    <name type="scientific">Vermiconidia calcicola</name>
    <dbReference type="NCBI Taxonomy" id="1690605"/>
    <lineage>
        <taxon>Eukaryota</taxon>
        <taxon>Fungi</taxon>
        <taxon>Dikarya</taxon>
        <taxon>Ascomycota</taxon>
        <taxon>Pezizomycotina</taxon>
        <taxon>Dothideomycetes</taxon>
        <taxon>Dothideomycetidae</taxon>
        <taxon>Mycosphaerellales</taxon>
        <taxon>Extremaceae</taxon>
        <taxon>Vermiconidia</taxon>
    </lineage>
</organism>
<reference evidence="1" key="1">
    <citation type="submission" date="2023-07" db="EMBL/GenBank/DDBJ databases">
        <title>Black Yeasts Isolated from many extreme environments.</title>
        <authorList>
            <person name="Coleine C."/>
            <person name="Stajich J.E."/>
            <person name="Selbmann L."/>
        </authorList>
    </citation>
    <scope>NUCLEOTIDE SEQUENCE</scope>
    <source>
        <strain evidence="1">CCFEE 5714</strain>
    </source>
</reference>
<proteinExistence type="predicted"/>
<dbReference type="EMBL" id="JAUTXU010000212">
    <property type="protein sequence ID" value="KAK3698304.1"/>
    <property type="molecule type" value="Genomic_DNA"/>
</dbReference>
<comment type="caution">
    <text evidence="1">The sequence shown here is derived from an EMBL/GenBank/DDBJ whole genome shotgun (WGS) entry which is preliminary data.</text>
</comment>
<sequence>MARPKDAKIEATLRQTVRKAIAAKEEDLTIKKARSRVEAELRLDAGFLKTDVQWKQKSKEIIEAIFEESDNEPQPPPQPKASPKPKEAKTAKASSQPSKDESKAQKRSKVASGSSKQTDATRGKTKASLVNGVEGAKQAKKSSSSSDESEREAVTAPQSTTKATPTRSDATPANVNGVKRKAGAQSSSGEDSGSEGSSSESSSEESSGPEKKKAKKGSSSSSAENSEQESKTAKATPKKTTSPAKPDDAPAQSSIQAIPPKPFKPPAGFTALDPALLSNNDTAFPPTSLQGKQIWHITAPSTVPLSSITELALDSIKTGEPVLTHSDIEYILNEDQTTGTDNDSTVSVPTKDGYVRLSEPIDRTLHLRQKILLPNLSTQQASQVTGSSTAGNVAQAPVSTVRPQPRGLRMRYKPPGFGAGKPGRLGSETEESADEDEQRTGMQFPQALGAHGTEAMSRGGDVEMADAGVEDSGKKKKKKKRKEKHDTSAEKAKVNGTATASTANSPILESARHSYSPDVAPGASSKKEVNGVSPEAADSVDEKAKRKEEKRLKKERKEAKRKAREA</sequence>
<evidence type="ECO:0000313" key="2">
    <source>
        <dbReference type="Proteomes" id="UP001281147"/>
    </source>
</evidence>
<accession>A0ACC3MLC3</accession>
<protein>
    <submittedName>
        <fullName evidence="1">Uncharacterized protein</fullName>
    </submittedName>
</protein>
<keyword evidence="2" id="KW-1185">Reference proteome</keyword>
<gene>
    <name evidence="1" type="ORF">LTR37_017012</name>
</gene>
<name>A0ACC3MLC3_9PEZI</name>
<evidence type="ECO:0000313" key="1">
    <source>
        <dbReference type="EMBL" id="KAK3698304.1"/>
    </source>
</evidence>